<reference evidence="2 3" key="1">
    <citation type="submission" date="2024-01" db="EMBL/GenBank/DDBJ databases">
        <title>The complete chloroplast genome sequence of Lithospermum erythrorhizon: insights into the phylogenetic relationship among Boraginaceae species and the maternal lineages of purple gromwells.</title>
        <authorList>
            <person name="Okada T."/>
            <person name="Watanabe K."/>
        </authorList>
    </citation>
    <scope>NUCLEOTIDE SEQUENCE [LARGE SCALE GENOMIC DNA]</scope>
</reference>
<gene>
    <name evidence="2" type="ORF">LIER_42390</name>
</gene>
<evidence type="ECO:0000313" key="3">
    <source>
        <dbReference type="Proteomes" id="UP001454036"/>
    </source>
</evidence>
<comment type="caution">
    <text evidence="2">The sequence shown here is derived from an EMBL/GenBank/DDBJ whole genome shotgun (WGS) entry which is preliminary data.</text>
</comment>
<feature type="region of interest" description="Disordered" evidence="1">
    <location>
        <begin position="1"/>
        <end position="51"/>
    </location>
</feature>
<protein>
    <submittedName>
        <fullName evidence="2">Uncharacterized protein</fullName>
    </submittedName>
</protein>
<name>A0AAV3RNU9_LITER</name>
<organism evidence="2 3">
    <name type="scientific">Lithospermum erythrorhizon</name>
    <name type="common">Purple gromwell</name>
    <name type="synonym">Lithospermum officinale var. erythrorhizon</name>
    <dbReference type="NCBI Taxonomy" id="34254"/>
    <lineage>
        <taxon>Eukaryota</taxon>
        <taxon>Viridiplantae</taxon>
        <taxon>Streptophyta</taxon>
        <taxon>Embryophyta</taxon>
        <taxon>Tracheophyta</taxon>
        <taxon>Spermatophyta</taxon>
        <taxon>Magnoliopsida</taxon>
        <taxon>eudicotyledons</taxon>
        <taxon>Gunneridae</taxon>
        <taxon>Pentapetalae</taxon>
        <taxon>asterids</taxon>
        <taxon>lamiids</taxon>
        <taxon>Boraginales</taxon>
        <taxon>Boraginaceae</taxon>
        <taxon>Boraginoideae</taxon>
        <taxon>Lithospermeae</taxon>
        <taxon>Lithospermum</taxon>
    </lineage>
</organism>
<evidence type="ECO:0000256" key="1">
    <source>
        <dbReference type="SAM" id="MobiDB-lite"/>
    </source>
</evidence>
<accession>A0AAV3RNU9</accession>
<dbReference type="EMBL" id="BAABME010029207">
    <property type="protein sequence ID" value="GAA0183343.1"/>
    <property type="molecule type" value="Genomic_DNA"/>
</dbReference>
<dbReference type="Proteomes" id="UP001454036">
    <property type="component" value="Unassembled WGS sequence"/>
</dbReference>
<proteinExistence type="predicted"/>
<sequence length="98" mass="10511">MAEKILDRTQAAKASLKSQPPEEAPNTSKDALATPPTPPHQDSNMSRGQPAKVVKVPCVSADGTIPAAQLREFILEAIKDTQDEEVPSHSYVKPYSSA</sequence>
<dbReference type="AlphaFoldDB" id="A0AAV3RNU9"/>
<keyword evidence="3" id="KW-1185">Reference proteome</keyword>
<evidence type="ECO:0000313" key="2">
    <source>
        <dbReference type="EMBL" id="GAA0183343.1"/>
    </source>
</evidence>